<dbReference type="InParanoid" id="A0A136IX11"/>
<evidence type="ECO:0000256" key="2">
    <source>
        <dbReference type="ARBA" id="ARBA00004421"/>
    </source>
</evidence>
<evidence type="ECO:0000256" key="6">
    <source>
        <dbReference type="SAM" id="MobiDB-lite"/>
    </source>
</evidence>
<feature type="region of interest" description="Disordered" evidence="6">
    <location>
        <begin position="240"/>
        <end position="290"/>
    </location>
</feature>
<comment type="similarity">
    <text evidence="3">Belongs to the INP1 family.</text>
</comment>
<reference evidence="8" key="1">
    <citation type="submission" date="2016-02" db="EMBL/GenBank/DDBJ databases">
        <title>Draft genome sequence of Microdochium bolleyi, a fungal endophyte of beachgrass.</title>
        <authorList>
            <consortium name="DOE Joint Genome Institute"/>
            <person name="David A.S."/>
            <person name="May G."/>
            <person name="Haridas S."/>
            <person name="Lim J."/>
            <person name="Wang M."/>
            <person name="Labutti K."/>
            <person name="Lipzen A."/>
            <person name="Barry K."/>
            <person name="Grigoriev I.V."/>
        </authorList>
    </citation>
    <scope>NUCLEOTIDE SEQUENCE [LARGE SCALE GENOMIC DNA]</scope>
    <source>
        <strain evidence="8">J235TASD1</strain>
    </source>
</reference>
<evidence type="ECO:0000256" key="1">
    <source>
        <dbReference type="ARBA" id="ARBA00003594"/>
    </source>
</evidence>
<feature type="region of interest" description="Disordered" evidence="6">
    <location>
        <begin position="80"/>
        <end position="100"/>
    </location>
</feature>
<dbReference type="STRING" id="196109.A0A136IX11"/>
<sequence length="402" mass="44404">MPADQSSSHKQSRPATPAMTAPEHPRGEASFSSPRRSATAPVMPRRSSTSSVPAQDDTVETLYSHPSVRIVAFTTSQRVSIGSSSSSGADAGTLPPSSATERTLAIGPFRIYKAPGSVAFLSCGSALQPILPKSQCWCITEDNSQFVLQIRRPQYWRIELPVEDDDDEERASLFRDILAETLQFEKTECPFKRSFTVELPEEPSTPVRTRAWTAEGKHLVSTAFTNSPVAAVSPITLVGARQATPRSDDPRDWRQFQFSTRRRRAPVVEEDEDARDDAHASPSDRPSLVGRTIDGLEVTIAEYRNWQRANEQRRTVARHRRSASERAAAPLDDDAEFSDTPTDDFYTPDERSLEEAGFDYDVERTPQGPRSGKSRIATPPHSAEKKPAAGSDDDDDEAPAFE</sequence>
<dbReference type="GO" id="GO:0045033">
    <property type="term" value="P:peroxisome inheritance"/>
    <property type="evidence" value="ECO:0007669"/>
    <property type="project" value="InterPro"/>
</dbReference>
<evidence type="ECO:0000256" key="4">
    <source>
        <dbReference type="ARBA" id="ARBA00021397"/>
    </source>
</evidence>
<feature type="non-terminal residue" evidence="7">
    <location>
        <position position="402"/>
    </location>
</feature>
<dbReference type="GO" id="GO:0005780">
    <property type="term" value="C:extrinsic component of intraperoxisomal membrane"/>
    <property type="evidence" value="ECO:0007669"/>
    <property type="project" value="InterPro"/>
</dbReference>
<feature type="compositionally biased region" description="Acidic residues" evidence="6">
    <location>
        <begin position="391"/>
        <end position="402"/>
    </location>
</feature>
<evidence type="ECO:0000256" key="5">
    <source>
        <dbReference type="ARBA" id="ARBA00023136"/>
    </source>
</evidence>
<dbReference type="AlphaFoldDB" id="A0A136IX11"/>
<evidence type="ECO:0000313" key="8">
    <source>
        <dbReference type="Proteomes" id="UP000070501"/>
    </source>
</evidence>
<protein>
    <recommendedName>
        <fullName evidence="4">Inheritance of peroxisomes protein 1</fullName>
    </recommendedName>
</protein>
<comment type="function">
    <text evidence="1">Required for peroxisome inheritance.</text>
</comment>
<dbReference type="Proteomes" id="UP000070501">
    <property type="component" value="Unassembled WGS sequence"/>
</dbReference>
<comment type="subcellular location">
    <subcellularLocation>
        <location evidence="2">Peroxisome membrane</location>
        <topology evidence="2">Peripheral membrane protein</topology>
    </subcellularLocation>
</comment>
<name>A0A136IX11_9PEZI</name>
<evidence type="ECO:0000256" key="3">
    <source>
        <dbReference type="ARBA" id="ARBA00010707"/>
    </source>
</evidence>
<dbReference type="OrthoDB" id="4097008at2759"/>
<accession>A0A136IX11</accession>
<keyword evidence="5" id="KW-0472">Membrane</keyword>
<dbReference type="EMBL" id="KQ964255">
    <property type="protein sequence ID" value="KXJ89462.1"/>
    <property type="molecule type" value="Genomic_DNA"/>
</dbReference>
<gene>
    <name evidence="7" type="ORF">Micbo1qcDRAFT_165552</name>
</gene>
<feature type="region of interest" description="Disordered" evidence="6">
    <location>
        <begin position="310"/>
        <end position="402"/>
    </location>
</feature>
<dbReference type="InterPro" id="IPR024758">
    <property type="entry name" value="Inp1"/>
</dbReference>
<evidence type="ECO:0000313" key="7">
    <source>
        <dbReference type="EMBL" id="KXJ89462.1"/>
    </source>
</evidence>
<feature type="region of interest" description="Disordered" evidence="6">
    <location>
        <begin position="1"/>
        <end position="57"/>
    </location>
</feature>
<keyword evidence="8" id="KW-1185">Reference proteome</keyword>
<dbReference type="Pfam" id="PF12634">
    <property type="entry name" value="Inp1"/>
    <property type="match status" value="1"/>
</dbReference>
<proteinExistence type="inferred from homology"/>
<organism evidence="7 8">
    <name type="scientific">Microdochium bolleyi</name>
    <dbReference type="NCBI Taxonomy" id="196109"/>
    <lineage>
        <taxon>Eukaryota</taxon>
        <taxon>Fungi</taxon>
        <taxon>Dikarya</taxon>
        <taxon>Ascomycota</taxon>
        <taxon>Pezizomycotina</taxon>
        <taxon>Sordariomycetes</taxon>
        <taxon>Xylariomycetidae</taxon>
        <taxon>Xylariales</taxon>
        <taxon>Microdochiaceae</taxon>
        <taxon>Microdochium</taxon>
    </lineage>
</organism>